<dbReference type="RefSeq" id="WP_186881092.1">
    <property type="nucleotide sequence ID" value="NZ_JACOGG010000008.1"/>
</dbReference>
<comment type="caution">
    <text evidence="2">The sequence shown here is derived from an EMBL/GenBank/DDBJ whole genome shotgun (WGS) entry which is preliminary data.</text>
</comment>
<dbReference type="EMBL" id="JACOGG010000008">
    <property type="protein sequence ID" value="MBC3935512.1"/>
    <property type="molecule type" value="Genomic_DNA"/>
</dbReference>
<gene>
    <name evidence="2" type="ORF">H8K47_09075</name>
</gene>
<reference evidence="2" key="1">
    <citation type="submission" date="2020-08" db="EMBL/GenBank/DDBJ databases">
        <title>Novel species isolated from subtropical streams in China.</title>
        <authorList>
            <person name="Lu H."/>
        </authorList>
    </citation>
    <scope>NUCLEOTIDE SEQUENCE</scope>
    <source>
        <strain evidence="2">CY7W</strain>
    </source>
</reference>
<dbReference type="Pfam" id="PF10020">
    <property type="entry name" value="DUF2262"/>
    <property type="match status" value="1"/>
</dbReference>
<evidence type="ECO:0000313" key="3">
    <source>
        <dbReference type="Proteomes" id="UP000612361"/>
    </source>
</evidence>
<feature type="domain" description="DUF2262" evidence="1">
    <location>
        <begin position="31"/>
        <end position="163"/>
    </location>
</feature>
<accession>A0A923KVM0</accession>
<dbReference type="Proteomes" id="UP000612361">
    <property type="component" value="Unassembled WGS sequence"/>
</dbReference>
<dbReference type="AlphaFoldDB" id="A0A923KVM0"/>
<protein>
    <submittedName>
        <fullName evidence="2">DUF2262 domain-containing protein</fullName>
    </submittedName>
</protein>
<keyword evidence="3" id="KW-1185">Reference proteome</keyword>
<name>A0A923KVM0_9BURK</name>
<organism evidence="2 3">
    <name type="scientific">Undibacterium rugosum</name>
    <dbReference type="NCBI Taxonomy" id="2762291"/>
    <lineage>
        <taxon>Bacteria</taxon>
        <taxon>Pseudomonadati</taxon>
        <taxon>Pseudomonadota</taxon>
        <taxon>Betaproteobacteria</taxon>
        <taxon>Burkholderiales</taxon>
        <taxon>Oxalobacteraceae</taxon>
        <taxon>Undibacterium</taxon>
    </lineage>
</organism>
<evidence type="ECO:0000259" key="1">
    <source>
        <dbReference type="Pfam" id="PF10020"/>
    </source>
</evidence>
<evidence type="ECO:0000313" key="2">
    <source>
        <dbReference type="EMBL" id="MBC3935512.1"/>
    </source>
</evidence>
<proteinExistence type="predicted"/>
<sequence length="179" mass="19907">MSTLNHLKRLLRLGSVRTKPVPTLTAAIEHPLLGSLQVSDRFPTSLTGRIAYRAGDIHIGIDPDGSNIANALALACKAVESLPELDLKFRNLIAEKFLDSYNAEWRFWETINSDGSKAQFEKPELTKAEFCAQLRLNSLDATGPSSLSVWYDDNDIFWGHHLGIVTFDGITLNDIHITM</sequence>
<dbReference type="InterPro" id="IPR019260">
    <property type="entry name" value="DUF2262"/>
</dbReference>